<accession>A0A0E9QGP0</accession>
<dbReference type="EMBL" id="GBXM01092910">
    <property type="protein sequence ID" value="JAH15667.1"/>
    <property type="molecule type" value="Transcribed_RNA"/>
</dbReference>
<reference evidence="1" key="2">
    <citation type="journal article" date="2015" name="Fish Shellfish Immunol.">
        <title>Early steps in the European eel (Anguilla anguilla)-Vibrio vulnificus interaction in the gills: Role of the RtxA13 toxin.</title>
        <authorList>
            <person name="Callol A."/>
            <person name="Pajuelo D."/>
            <person name="Ebbesson L."/>
            <person name="Teles M."/>
            <person name="MacKenzie S."/>
            <person name="Amaro C."/>
        </authorList>
    </citation>
    <scope>NUCLEOTIDE SEQUENCE</scope>
</reference>
<protein>
    <submittedName>
        <fullName evidence="1">Uncharacterized protein</fullName>
    </submittedName>
</protein>
<name>A0A0E9QGP0_ANGAN</name>
<reference evidence="1" key="1">
    <citation type="submission" date="2014-11" db="EMBL/GenBank/DDBJ databases">
        <authorList>
            <person name="Amaro Gonzalez C."/>
        </authorList>
    </citation>
    <scope>NUCLEOTIDE SEQUENCE</scope>
</reference>
<sequence length="8" mass="967">MLLITYTL</sequence>
<organism evidence="1">
    <name type="scientific">Anguilla anguilla</name>
    <name type="common">European freshwater eel</name>
    <name type="synonym">Muraena anguilla</name>
    <dbReference type="NCBI Taxonomy" id="7936"/>
    <lineage>
        <taxon>Eukaryota</taxon>
        <taxon>Metazoa</taxon>
        <taxon>Chordata</taxon>
        <taxon>Craniata</taxon>
        <taxon>Vertebrata</taxon>
        <taxon>Euteleostomi</taxon>
        <taxon>Actinopterygii</taxon>
        <taxon>Neopterygii</taxon>
        <taxon>Teleostei</taxon>
        <taxon>Anguilliformes</taxon>
        <taxon>Anguillidae</taxon>
        <taxon>Anguilla</taxon>
    </lineage>
</organism>
<evidence type="ECO:0000313" key="1">
    <source>
        <dbReference type="EMBL" id="JAH15667.1"/>
    </source>
</evidence>
<proteinExistence type="predicted"/>